<dbReference type="InterPro" id="IPR017907">
    <property type="entry name" value="Znf_RING_CS"/>
</dbReference>
<comment type="pathway">
    <text evidence="2">Protein modification; protein ubiquitination.</text>
</comment>
<dbReference type="InterPro" id="IPR013083">
    <property type="entry name" value="Znf_RING/FYVE/PHD"/>
</dbReference>
<evidence type="ECO:0000256" key="3">
    <source>
        <dbReference type="ARBA" id="ARBA00012251"/>
    </source>
</evidence>
<evidence type="ECO:0000256" key="9">
    <source>
        <dbReference type="ARBA" id="ARBA00022833"/>
    </source>
</evidence>
<dbReference type="Pfam" id="PF01485">
    <property type="entry name" value="IBR"/>
    <property type="match status" value="1"/>
</dbReference>
<keyword evidence="9" id="KW-0862">Zinc</keyword>
<evidence type="ECO:0000256" key="5">
    <source>
        <dbReference type="ARBA" id="ARBA00022723"/>
    </source>
</evidence>
<dbReference type="InterPro" id="IPR016135">
    <property type="entry name" value="UBQ-conjugating_enzyme/RWD"/>
</dbReference>
<dbReference type="Pfam" id="PF22191">
    <property type="entry name" value="IBR_1"/>
    <property type="match status" value="1"/>
</dbReference>
<comment type="similarity">
    <text evidence="10">Belongs to the RBR family. RNF14 subfamily.</text>
</comment>
<comment type="caution">
    <text evidence="15">The sequence shown here is derived from an EMBL/GenBank/DDBJ whole genome shotgun (WGS) entry which is preliminary data.</text>
</comment>
<dbReference type="Proteomes" id="UP000826195">
    <property type="component" value="Unassembled WGS sequence"/>
</dbReference>
<evidence type="ECO:0000259" key="12">
    <source>
        <dbReference type="PROSITE" id="PS50089"/>
    </source>
</evidence>
<dbReference type="EMBL" id="JAHXZJ010002609">
    <property type="protein sequence ID" value="KAH0539163.1"/>
    <property type="molecule type" value="Genomic_DNA"/>
</dbReference>
<dbReference type="Pfam" id="PF05773">
    <property type="entry name" value="RWD"/>
    <property type="match status" value="1"/>
</dbReference>
<dbReference type="InterPro" id="IPR044066">
    <property type="entry name" value="TRIAD_supradom"/>
</dbReference>
<dbReference type="InterPro" id="IPR018957">
    <property type="entry name" value="Znf_C3HC4_RING-type"/>
</dbReference>
<name>A0AAV7I023_COTGL</name>
<accession>A0AAV7I023</accession>
<dbReference type="Gene3D" id="3.30.40.10">
    <property type="entry name" value="Zinc/RING finger domain, C3HC4 (zinc finger)"/>
    <property type="match status" value="1"/>
</dbReference>
<evidence type="ECO:0000256" key="2">
    <source>
        <dbReference type="ARBA" id="ARBA00004906"/>
    </source>
</evidence>
<dbReference type="AlphaFoldDB" id="A0AAV7I023"/>
<dbReference type="PROSITE" id="PS50908">
    <property type="entry name" value="RWD"/>
    <property type="match status" value="1"/>
</dbReference>
<evidence type="ECO:0000313" key="16">
    <source>
        <dbReference type="Proteomes" id="UP000826195"/>
    </source>
</evidence>
<evidence type="ECO:0000256" key="10">
    <source>
        <dbReference type="ARBA" id="ARBA00044508"/>
    </source>
</evidence>
<evidence type="ECO:0000256" key="7">
    <source>
        <dbReference type="ARBA" id="ARBA00022771"/>
    </source>
</evidence>
<evidence type="ECO:0000256" key="1">
    <source>
        <dbReference type="ARBA" id="ARBA00001798"/>
    </source>
</evidence>
<dbReference type="PROSITE" id="PS00518">
    <property type="entry name" value="ZF_RING_1"/>
    <property type="match status" value="1"/>
</dbReference>
<dbReference type="FunFam" id="3.30.40.10:FF:000137">
    <property type="entry name" value="RanBP-type and C3HC4-type zinc finger-containing protein 1"/>
    <property type="match status" value="1"/>
</dbReference>
<dbReference type="CDD" id="cd23820">
    <property type="entry name" value="RWD_RNF14"/>
    <property type="match status" value="1"/>
</dbReference>
<dbReference type="SMART" id="SM00591">
    <property type="entry name" value="RWD"/>
    <property type="match status" value="1"/>
</dbReference>
<feature type="domain" description="RING-type" evidence="12">
    <location>
        <begin position="233"/>
        <end position="282"/>
    </location>
</feature>
<reference evidence="15 16" key="1">
    <citation type="journal article" date="2021" name="J. Hered.">
        <title>A chromosome-level genome assembly of the parasitoid wasp, Cotesia glomerata (Hymenoptera: Braconidae).</title>
        <authorList>
            <person name="Pinto B.J."/>
            <person name="Weis J.J."/>
            <person name="Gamble T."/>
            <person name="Ode P.J."/>
            <person name="Paul R."/>
            <person name="Zaspel J.M."/>
        </authorList>
    </citation>
    <scope>NUCLEOTIDE SEQUENCE [LARGE SCALE GENOMIC DNA]</scope>
    <source>
        <strain evidence="15">CgM1</strain>
    </source>
</reference>
<sequence>MVSEQQKDEIIALESIYTNEEFSYNLNNDQYQCSLKIFINLPEGYYLIYKDDSNPDEADEKLSIGHLPPLKLYMTLPKDYPDKSAPEFTLYCSWMTPFNLTKLCKMLDKLWDENKPQEIIFTWAAFLQNEILDFCNINDYLNLSKQYTFYKKNLNCIKSKELNVNKKDQFNNKNYCKASKSKNNRDRKKKSVSKRFDKRGVVDCSFEKNIIEMLVNYNEERACIEFKKNFYTCNICFMDKSGESCIQFKPCLHIFCKDCITGYLKVRINDGAVQNINCPEEKCTSEISPGQIKELVSPELFLKYDSTLLSATLDTMLDIVYCPRRQCQYPVSKEPNEKMARCPECQYTFCIYCKMVYHGIEPCKVLCAQKEKLVSDYQNATQKMKEQLENRYGKKQLQTLVENTMSENWINSNSRNCPHCNAAIEKSDGCNKMTCGRCNTFFCWTCGTRLNPSMPYFHYQDSKSKCFNKLYQGMIIDDDDDDDDDDDVDDDDLDFPAAYLDYDSDEDDYYDDDFVIDYDI</sequence>
<dbReference type="GO" id="GO:0005634">
    <property type="term" value="C:nucleus"/>
    <property type="evidence" value="ECO:0007669"/>
    <property type="project" value="UniProtKB-ARBA"/>
</dbReference>
<dbReference type="PANTHER" id="PTHR11685">
    <property type="entry name" value="RBR FAMILY RING FINGER AND IBR DOMAIN-CONTAINING"/>
    <property type="match status" value="1"/>
</dbReference>
<feature type="domain" description="RING-type" evidence="14">
    <location>
        <begin position="229"/>
        <end position="470"/>
    </location>
</feature>
<feature type="domain" description="RWD" evidence="13">
    <location>
        <begin position="8"/>
        <end position="134"/>
    </location>
</feature>
<dbReference type="SMART" id="SM00647">
    <property type="entry name" value="IBR"/>
    <property type="match status" value="2"/>
</dbReference>
<dbReference type="SUPFAM" id="SSF54495">
    <property type="entry name" value="UBC-like"/>
    <property type="match status" value="1"/>
</dbReference>
<dbReference type="CDD" id="cd20354">
    <property type="entry name" value="Rcat_RBR_RNF14"/>
    <property type="match status" value="1"/>
</dbReference>
<dbReference type="InterPro" id="IPR031127">
    <property type="entry name" value="E3_UB_ligase_RBR"/>
</dbReference>
<evidence type="ECO:0000259" key="13">
    <source>
        <dbReference type="PROSITE" id="PS50908"/>
    </source>
</evidence>
<evidence type="ECO:0000259" key="14">
    <source>
        <dbReference type="PROSITE" id="PS51873"/>
    </source>
</evidence>
<evidence type="ECO:0000313" key="15">
    <source>
        <dbReference type="EMBL" id="KAH0539163.1"/>
    </source>
</evidence>
<dbReference type="CDD" id="cd16628">
    <property type="entry name" value="RING-HC_RBR_RNF14"/>
    <property type="match status" value="1"/>
</dbReference>
<organism evidence="15 16">
    <name type="scientific">Cotesia glomerata</name>
    <name type="common">Lepidopteran parasitic wasp</name>
    <name type="synonym">Apanteles glomeratus</name>
    <dbReference type="NCBI Taxonomy" id="32391"/>
    <lineage>
        <taxon>Eukaryota</taxon>
        <taxon>Metazoa</taxon>
        <taxon>Ecdysozoa</taxon>
        <taxon>Arthropoda</taxon>
        <taxon>Hexapoda</taxon>
        <taxon>Insecta</taxon>
        <taxon>Pterygota</taxon>
        <taxon>Neoptera</taxon>
        <taxon>Endopterygota</taxon>
        <taxon>Hymenoptera</taxon>
        <taxon>Apocrita</taxon>
        <taxon>Ichneumonoidea</taxon>
        <taxon>Braconidae</taxon>
        <taxon>Microgastrinae</taxon>
        <taxon>Cotesia</taxon>
    </lineage>
</organism>
<dbReference type="GO" id="GO:0061630">
    <property type="term" value="F:ubiquitin protein ligase activity"/>
    <property type="evidence" value="ECO:0007669"/>
    <property type="project" value="UniProtKB-EC"/>
</dbReference>
<evidence type="ECO:0000256" key="11">
    <source>
        <dbReference type="PROSITE-ProRule" id="PRU00175"/>
    </source>
</evidence>
<dbReference type="Gene3D" id="2.20.25.20">
    <property type="match status" value="1"/>
</dbReference>
<dbReference type="PROSITE" id="PS50089">
    <property type="entry name" value="ZF_RING_2"/>
    <property type="match status" value="1"/>
</dbReference>
<evidence type="ECO:0000256" key="6">
    <source>
        <dbReference type="ARBA" id="ARBA00022737"/>
    </source>
</evidence>
<keyword evidence="6" id="KW-0677">Repeat</keyword>
<dbReference type="GO" id="GO:0008270">
    <property type="term" value="F:zinc ion binding"/>
    <property type="evidence" value="ECO:0007669"/>
    <property type="project" value="UniProtKB-KW"/>
</dbReference>
<keyword evidence="16" id="KW-1185">Reference proteome</keyword>
<dbReference type="EC" id="2.3.2.31" evidence="3"/>
<dbReference type="PROSITE" id="PS51873">
    <property type="entry name" value="TRIAD"/>
    <property type="match status" value="1"/>
</dbReference>
<dbReference type="InterPro" id="IPR047548">
    <property type="entry name" value="Rcat_RBR_RNF14"/>
</dbReference>
<dbReference type="InterPro" id="IPR031128">
    <property type="entry name" value="RNF14_RING-HC_Zfn"/>
</dbReference>
<dbReference type="CDD" id="cd20341">
    <property type="entry name" value="BRcat_RBR_RNF14"/>
    <property type="match status" value="1"/>
</dbReference>
<evidence type="ECO:0000256" key="8">
    <source>
        <dbReference type="ARBA" id="ARBA00022786"/>
    </source>
</evidence>
<protein>
    <recommendedName>
        <fullName evidence="3">RBR-type E3 ubiquitin transferase</fullName>
        <ecNumber evidence="3">2.3.2.31</ecNumber>
    </recommendedName>
</protein>
<dbReference type="GO" id="GO:0016567">
    <property type="term" value="P:protein ubiquitination"/>
    <property type="evidence" value="ECO:0007669"/>
    <property type="project" value="InterPro"/>
</dbReference>
<proteinExistence type="inferred from homology"/>
<dbReference type="Gene3D" id="1.20.120.1750">
    <property type="match status" value="1"/>
</dbReference>
<dbReference type="SUPFAM" id="SSF57850">
    <property type="entry name" value="RING/U-box"/>
    <property type="match status" value="3"/>
</dbReference>
<dbReference type="InterPro" id="IPR006575">
    <property type="entry name" value="RWD_dom"/>
</dbReference>
<dbReference type="InterPro" id="IPR001841">
    <property type="entry name" value="Znf_RING"/>
</dbReference>
<evidence type="ECO:0000256" key="4">
    <source>
        <dbReference type="ARBA" id="ARBA00022679"/>
    </source>
</evidence>
<keyword evidence="5" id="KW-0479">Metal-binding</keyword>
<dbReference type="Pfam" id="PF00097">
    <property type="entry name" value="zf-C3HC4"/>
    <property type="match status" value="1"/>
</dbReference>
<dbReference type="InterPro" id="IPR002867">
    <property type="entry name" value="IBR_dom"/>
</dbReference>
<keyword evidence="8" id="KW-0833">Ubl conjugation pathway</keyword>
<keyword evidence="4" id="KW-0808">Transferase</keyword>
<gene>
    <name evidence="15" type="ORF">KQX54_001522</name>
</gene>
<keyword evidence="7 11" id="KW-0863">Zinc-finger</keyword>
<comment type="catalytic activity">
    <reaction evidence="1">
        <text>[E2 ubiquitin-conjugating enzyme]-S-ubiquitinyl-L-cysteine + [acceptor protein]-L-lysine = [E2 ubiquitin-conjugating enzyme]-L-cysteine + [acceptor protein]-N(6)-ubiquitinyl-L-lysine.</text>
        <dbReference type="EC" id="2.3.2.31"/>
    </reaction>
</comment>
<dbReference type="Gene3D" id="3.10.110.10">
    <property type="entry name" value="Ubiquitin Conjugating Enzyme"/>
    <property type="match status" value="1"/>
</dbReference>